<dbReference type="SUPFAM" id="SSF101874">
    <property type="entry name" value="YceI-like"/>
    <property type="match status" value="1"/>
</dbReference>
<reference evidence="3" key="1">
    <citation type="submission" date="2021-03" db="EMBL/GenBank/DDBJ databases">
        <authorList>
            <person name="Wang G."/>
        </authorList>
    </citation>
    <scope>NUCLEOTIDE SEQUENCE</scope>
    <source>
        <strain evidence="3">KCTC 12899</strain>
    </source>
</reference>
<sequence>MKRWTLSLLAFLSLVTVPTLAADYAIDEHHVFATFKVEHLGIGYVVGRFNKITGNVNLDKGQIDITLHADTVDSGHPKRDQHLKSPDFFNAKQFPKITFKSNKVTKTGKDRYRVEATITLLGKNKPVTLELKKTGEGKDPWGGYRIGLESTFTVKRGDFGMTFMADGIGNEVEMYFSGEAIRK</sequence>
<dbReference type="AlphaFoldDB" id="A0A8J7QI64"/>
<evidence type="ECO:0000256" key="1">
    <source>
        <dbReference type="SAM" id="SignalP"/>
    </source>
</evidence>
<comment type="caution">
    <text evidence="3">The sequence shown here is derived from an EMBL/GenBank/DDBJ whole genome shotgun (WGS) entry which is preliminary data.</text>
</comment>
<feature type="chain" id="PRO_5035241494" evidence="1">
    <location>
        <begin position="22"/>
        <end position="183"/>
    </location>
</feature>
<dbReference type="Pfam" id="PF04264">
    <property type="entry name" value="YceI"/>
    <property type="match status" value="1"/>
</dbReference>
<keyword evidence="4" id="KW-1185">Reference proteome</keyword>
<evidence type="ECO:0000259" key="2">
    <source>
        <dbReference type="SMART" id="SM00867"/>
    </source>
</evidence>
<name>A0A8J7QI64_9BACT</name>
<dbReference type="PANTHER" id="PTHR34406">
    <property type="entry name" value="PROTEIN YCEI"/>
    <property type="match status" value="1"/>
</dbReference>
<accession>A0A8J7QI64</accession>
<feature type="domain" description="Lipid/polyisoprenoid-binding YceI-like" evidence="2">
    <location>
        <begin position="23"/>
        <end position="181"/>
    </location>
</feature>
<dbReference type="SMART" id="SM00867">
    <property type="entry name" value="YceI"/>
    <property type="match status" value="1"/>
</dbReference>
<dbReference type="InterPro" id="IPR036761">
    <property type="entry name" value="TTHA0802/YceI-like_sf"/>
</dbReference>
<dbReference type="InterPro" id="IPR007372">
    <property type="entry name" value="Lipid/polyisoprenoid-bd_YceI"/>
</dbReference>
<gene>
    <name evidence="3" type="ORF">J3U88_30625</name>
</gene>
<keyword evidence="1" id="KW-0732">Signal</keyword>
<dbReference type="Gene3D" id="2.40.128.110">
    <property type="entry name" value="Lipid/polyisoprenoid-binding, YceI-like"/>
    <property type="match status" value="1"/>
</dbReference>
<dbReference type="RefSeq" id="WP_207862832.1">
    <property type="nucleotide sequence ID" value="NZ_JAFREP010000044.1"/>
</dbReference>
<evidence type="ECO:0000313" key="3">
    <source>
        <dbReference type="EMBL" id="MBO1322860.1"/>
    </source>
</evidence>
<evidence type="ECO:0000313" key="4">
    <source>
        <dbReference type="Proteomes" id="UP000664417"/>
    </source>
</evidence>
<organism evidence="3 4">
    <name type="scientific">Acanthopleuribacter pedis</name>
    <dbReference type="NCBI Taxonomy" id="442870"/>
    <lineage>
        <taxon>Bacteria</taxon>
        <taxon>Pseudomonadati</taxon>
        <taxon>Acidobacteriota</taxon>
        <taxon>Holophagae</taxon>
        <taxon>Acanthopleuribacterales</taxon>
        <taxon>Acanthopleuribacteraceae</taxon>
        <taxon>Acanthopleuribacter</taxon>
    </lineage>
</organism>
<dbReference type="PANTHER" id="PTHR34406:SF1">
    <property type="entry name" value="PROTEIN YCEI"/>
    <property type="match status" value="1"/>
</dbReference>
<dbReference type="Proteomes" id="UP000664417">
    <property type="component" value="Unassembled WGS sequence"/>
</dbReference>
<feature type="signal peptide" evidence="1">
    <location>
        <begin position="1"/>
        <end position="21"/>
    </location>
</feature>
<proteinExistence type="predicted"/>
<protein>
    <submittedName>
        <fullName evidence="3">YceI family protein</fullName>
    </submittedName>
</protein>
<dbReference type="EMBL" id="JAFREP010000044">
    <property type="protein sequence ID" value="MBO1322860.1"/>
    <property type="molecule type" value="Genomic_DNA"/>
</dbReference>